<proteinExistence type="predicted"/>
<evidence type="ECO:0000313" key="2">
    <source>
        <dbReference type="EMBL" id="KZZ86566.1"/>
    </source>
</evidence>
<evidence type="ECO:0000313" key="3">
    <source>
        <dbReference type="Proteomes" id="UP000242877"/>
    </source>
</evidence>
<accession>A0A167USV8</accession>
<feature type="compositionally biased region" description="Basic residues" evidence="1">
    <location>
        <begin position="268"/>
        <end position="283"/>
    </location>
</feature>
<dbReference type="AlphaFoldDB" id="A0A167USV8"/>
<keyword evidence="3" id="KW-1185">Reference proteome</keyword>
<protein>
    <submittedName>
        <fullName evidence="2">Uncharacterized protein</fullName>
    </submittedName>
</protein>
<feature type="compositionally biased region" description="Polar residues" evidence="1">
    <location>
        <begin position="258"/>
        <end position="267"/>
    </location>
</feature>
<gene>
    <name evidence="2" type="ORF">AAP_06437</name>
</gene>
<comment type="caution">
    <text evidence="2">The sequence shown here is derived from an EMBL/GenBank/DDBJ whole genome shotgun (WGS) entry which is preliminary data.</text>
</comment>
<organism evidence="2 3">
    <name type="scientific">Ascosphaera apis ARSEF 7405</name>
    <dbReference type="NCBI Taxonomy" id="392613"/>
    <lineage>
        <taxon>Eukaryota</taxon>
        <taxon>Fungi</taxon>
        <taxon>Dikarya</taxon>
        <taxon>Ascomycota</taxon>
        <taxon>Pezizomycotina</taxon>
        <taxon>Eurotiomycetes</taxon>
        <taxon>Eurotiomycetidae</taxon>
        <taxon>Onygenales</taxon>
        <taxon>Ascosphaeraceae</taxon>
        <taxon>Ascosphaera</taxon>
    </lineage>
</organism>
<evidence type="ECO:0000256" key="1">
    <source>
        <dbReference type="SAM" id="MobiDB-lite"/>
    </source>
</evidence>
<dbReference type="VEuPathDB" id="FungiDB:AAP_06437"/>
<name>A0A167USV8_9EURO</name>
<reference evidence="2 3" key="1">
    <citation type="journal article" date="2016" name="Genome Biol. Evol.">
        <title>Divergent and convergent evolution of fungal pathogenicity.</title>
        <authorList>
            <person name="Shang Y."/>
            <person name="Xiao G."/>
            <person name="Zheng P."/>
            <person name="Cen K."/>
            <person name="Zhan S."/>
            <person name="Wang C."/>
        </authorList>
    </citation>
    <scope>NUCLEOTIDE SEQUENCE [LARGE SCALE GENOMIC DNA]</scope>
    <source>
        <strain evidence="2 3">ARSEF 7405</strain>
    </source>
</reference>
<dbReference type="Proteomes" id="UP000242877">
    <property type="component" value="Unassembled WGS sequence"/>
</dbReference>
<dbReference type="EMBL" id="AZGZ01000066">
    <property type="protein sequence ID" value="KZZ86566.1"/>
    <property type="molecule type" value="Genomic_DNA"/>
</dbReference>
<feature type="region of interest" description="Disordered" evidence="1">
    <location>
        <begin position="238"/>
        <end position="283"/>
    </location>
</feature>
<sequence>MATSITPTRKAAVVAALQRWLNEDPLWEDSSQLEFLGIQPSVPEEVPAFHPSTTAINEIITLVDQHLQVPINDPQIETIPPNTMEVSVDQPDLPSTMETDSPLLTPLKEKEAPEAHLVNLLQTRSLYHRELGVWPQDASTLLATHMMPAEVIRSQHYHATRTNALRHRATAMQTHKAKIRSIWLLKEDMERLVAEGEVHRLDALRASQDMSVLCDTVRTRPPLPSAPANAQAETLAHMTTPGKRRHRHPHSRADTGRSGITTKGRSGSQRRHKHPRHVRRAES</sequence>